<dbReference type="InterPro" id="IPR006638">
    <property type="entry name" value="Elp3/MiaA/NifB-like_rSAM"/>
</dbReference>
<dbReference type="GO" id="GO:0051536">
    <property type="term" value="F:iron-sulfur cluster binding"/>
    <property type="evidence" value="ECO:0007669"/>
    <property type="project" value="UniProtKB-KW"/>
</dbReference>
<dbReference type="Pfam" id="PF04055">
    <property type="entry name" value="Radical_SAM"/>
    <property type="match status" value="1"/>
</dbReference>
<keyword evidence="4" id="KW-0408">Iron</keyword>
<dbReference type="InterPro" id="IPR007197">
    <property type="entry name" value="rSAM"/>
</dbReference>
<evidence type="ECO:0000259" key="6">
    <source>
        <dbReference type="PROSITE" id="PS51918"/>
    </source>
</evidence>
<evidence type="ECO:0000256" key="1">
    <source>
        <dbReference type="ARBA" id="ARBA00001966"/>
    </source>
</evidence>
<protein>
    <recommendedName>
        <fullName evidence="6">Radical SAM core domain-containing protein</fullName>
    </recommendedName>
</protein>
<keyword evidence="5" id="KW-0411">Iron-sulfur</keyword>
<keyword evidence="3" id="KW-0479">Metal-binding</keyword>
<keyword evidence="2" id="KW-0949">S-adenosyl-L-methionine</keyword>
<name>A0A447CUF8_9BRAD</name>
<dbReference type="GO" id="GO:0003824">
    <property type="term" value="F:catalytic activity"/>
    <property type="evidence" value="ECO:0007669"/>
    <property type="project" value="InterPro"/>
</dbReference>
<sequence>MNLAPLQYDEPLYRPPSEGRNLIIQVTLGCSFNRCTFCAMYKSKHYQARPLGDVFADIDAAARRWPDADRVFLADGDALVLPTDTLVAILDRLAAAFPRLDRVSSYATPMNILHKTEDELARLRARRLTLVYVGVESGAATILSRIRKGATPERIAAAIERAETSGLAVSATVILGVGGRRLWREHVAGTAAVINAAPPRYLSTLQLRLGPEEIDEFIARFQRDGTPFEPQDDDGVLAEQEALLATLDPPRPVVFRSNHASNCLPLAGILPADRDTLREIVAAARRGAPVLRPEFLRGL</sequence>
<dbReference type="InterPro" id="IPR051198">
    <property type="entry name" value="BchE-like"/>
</dbReference>
<keyword evidence="8" id="KW-1185">Reference proteome</keyword>
<evidence type="ECO:0000256" key="3">
    <source>
        <dbReference type="ARBA" id="ARBA00022723"/>
    </source>
</evidence>
<evidence type="ECO:0000256" key="4">
    <source>
        <dbReference type="ARBA" id="ARBA00023004"/>
    </source>
</evidence>
<evidence type="ECO:0000313" key="8">
    <source>
        <dbReference type="Proteomes" id="UP000289200"/>
    </source>
</evidence>
<organism evidence="7 8">
    <name type="scientific">Rhodoplanes serenus</name>
    <dbReference type="NCBI Taxonomy" id="200615"/>
    <lineage>
        <taxon>Bacteria</taxon>
        <taxon>Pseudomonadati</taxon>
        <taxon>Pseudomonadota</taxon>
        <taxon>Alphaproteobacteria</taxon>
        <taxon>Hyphomicrobiales</taxon>
        <taxon>Nitrobacteraceae</taxon>
        <taxon>Rhodoplanes</taxon>
    </lineage>
</organism>
<reference evidence="8" key="1">
    <citation type="submission" date="2018-10" db="EMBL/GenBank/DDBJ databases">
        <authorList>
            <person name="Peiro R."/>
            <person name="Begona"/>
            <person name="Cbmso G."/>
            <person name="Lopez M."/>
            <person name="Gonzalez S."/>
            <person name="Sacristan E."/>
            <person name="Castillo E."/>
        </authorList>
    </citation>
    <scope>NUCLEOTIDE SEQUENCE [LARGE SCALE GENOMIC DNA]</scope>
</reference>
<comment type="cofactor">
    <cofactor evidence="1">
        <name>[4Fe-4S] cluster</name>
        <dbReference type="ChEBI" id="CHEBI:49883"/>
    </cofactor>
</comment>
<dbReference type="Proteomes" id="UP000289200">
    <property type="component" value="Unassembled WGS sequence"/>
</dbReference>
<evidence type="ECO:0000313" key="7">
    <source>
        <dbReference type="EMBL" id="VCU08872.1"/>
    </source>
</evidence>
<dbReference type="GO" id="GO:0046872">
    <property type="term" value="F:metal ion binding"/>
    <property type="evidence" value="ECO:0007669"/>
    <property type="project" value="UniProtKB-KW"/>
</dbReference>
<dbReference type="CDD" id="cd01335">
    <property type="entry name" value="Radical_SAM"/>
    <property type="match status" value="1"/>
</dbReference>
<dbReference type="AlphaFoldDB" id="A0A447CUF8"/>
<accession>A0A447CUF8</accession>
<dbReference type="InterPro" id="IPR023404">
    <property type="entry name" value="rSAM_horseshoe"/>
</dbReference>
<comment type="caution">
    <text evidence="7">The sequence shown here is derived from an EMBL/GenBank/DDBJ whole genome shotgun (WGS) entry which is preliminary data.</text>
</comment>
<dbReference type="PANTHER" id="PTHR43409">
    <property type="entry name" value="ANAEROBIC MAGNESIUM-PROTOPORPHYRIN IX MONOMETHYL ESTER CYCLASE-RELATED"/>
    <property type="match status" value="1"/>
</dbReference>
<dbReference type="PROSITE" id="PS51918">
    <property type="entry name" value="RADICAL_SAM"/>
    <property type="match status" value="1"/>
</dbReference>
<dbReference type="SUPFAM" id="SSF102114">
    <property type="entry name" value="Radical SAM enzymes"/>
    <property type="match status" value="1"/>
</dbReference>
<evidence type="ECO:0000256" key="2">
    <source>
        <dbReference type="ARBA" id="ARBA00022691"/>
    </source>
</evidence>
<dbReference type="RefSeq" id="WP_129609351.1">
    <property type="nucleotide sequence ID" value="NZ_UWOC01000148.1"/>
</dbReference>
<evidence type="ECO:0000256" key="5">
    <source>
        <dbReference type="ARBA" id="ARBA00023014"/>
    </source>
</evidence>
<dbReference type="PANTHER" id="PTHR43409:SF4">
    <property type="entry name" value="RADICAL SAM SUPERFAMILY PROTEIN"/>
    <property type="match status" value="1"/>
</dbReference>
<dbReference type="EMBL" id="UWOC01000148">
    <property type="protein sequence ID" value="VCU08872.1"/>
    <property type="molecule type" value="Genomic_DNA"/>
</dbReference>
<dbReference type="SMART" id="SM00729">
    <property type="entry name" value="Elp3"/>
    <property type="match status" value="1"/>
</dbReference>
<dbReference type="InterPro" id="IPR058240">
    <property type="entry name" value="rSAM_sf"/>
</dbReference>
<dbReference type="Gene3D" id="3.80.30.20">
    <property type="entry name" value="tm_1862 like domain"/>
    <property type="match status" value="1"/>
</dbReference>
<dbReference type="OrthoDB" id="9777636at2"/>
<feature type="domain" description="Radical SAM core" evidence="6">
    <location>
        <begin position="14"/>
        <end position="237"/>
    </location>
</feature>
<dbReference type="SFLD" id="SFLDG01095">
    <property type="entry name" value="Uncharacterised_Radical_SAM_Su"/>
    <property type="match status" value="1"/>
</dbReference>
<proteinExistence type="predicted"/>
<dbReference type="SFLD" id="SFLDS00029">
    <property type="entry name" value="Radical_SAM"/>
    <property type="match status" value="1"/>
</dbReference>
<dbReference type="SFLD" id="SFLDG01082">
    <property type="entry name" value="B12-binding_domain_containing"/>
    <property type="match status" value="1"/>
</dbReference>
<gene>
    <name evidence="7" type="ORF">RHODGE_RHODGE_02630</name>
</gene>